<dbReference type="OrthoDB" id="295029at2759"/>
<dbReference type="GO" id="GO:0019903">
    <property type="term" value="F:protein phosphatase binding"/>
    <property type="evidence" value="ECO:0007669"/>
    <property type="project" value="InterPro"/>
</dbReference>
<organism evidence="2 3">
    <name type="scientific">Mikania micrantha</name>
    <name type="common">bitter vine</name>
    <dbReference type="NCBI Taxonomy" id="192012"/>
    <lineage>
        <taxon>Eukaryota</taxon>
        <taxon>Viridiplantae</taxon>
        <taxon>Streptophyta</taxon>
        <taxon>Embryophyta</taxon>
        <taxon>Tracheophyta</taxon>
        <taxon>Spermatophyta</taxon>
        <taxon>Magnoliopsida</taxon>
        <taxon>eudicotyledons</taxon>
        <taxon>Gunneridae</taxon>
        <taxon>Pentapetalae</taxon>
        <taxon>asterids</taxon>
        <taxon>campanulids</taxon>
        <taxon>Asterales</taxon>
        <taxon>Asteraceae</taxon>
        <taxon>Asteroideae</taxon>
        <taxon>Heliantheae alliance</taxon>
        <taxon>Eupatorieae</taxon>
        <taxon>Mikania</taxon>
    </lineage>
</organism>
<comment type="similarity">
    <text evidence="1">Belongs to the SAPS family.</text>
</comment>
<reference evidence="2 3" key="1">
    <citation type="submission" date="2019-05" db="EMBL/GenBank/DDBJ databases">
        <title>Mikania micrantha, genome provides insights into the molecular mechanism of rapid growth.</title>
        <authorList>
            <person name="Liu B."/>
        </authorList>
    </citation>
    <scope>NUCLEOTIDE SEQUENCE [LARGE SCALE GENOMIC DNA]</scope>
    <source>
        <strain evidence="2">NLD-2019</strain>
        <tissue evidence="2">Leaf</tissue>
    </source>
</reference>
<proteinExistence type="inferred from homology"/>
<gene>
    <name evidence="2" type="ORF">E3N88_30736</name>
</gene>
<dbReference type="Proteomes" id="UP000326396">
    <property type="component" value="Linkage Group LG5"/>
</dbReference>
<sequence>MKLIILKAMVEDEELLNMLFSFLEPEHPHSTLLAGYFSKAHQDIIKKMAGQIGITSNMEVLIRLISADEHLYTRHVDLMQWLEYMDVLEVIVDKFSSTLSYFYPVDRHVIG</sequence>
<evidence type="ECO:0000256" key="1">
    <source>
        <dbReference type="ARBA" id="ARBA00006180"/>
    </source>
</evidence>
<evidence type="ECO:0000313" key="2">
    <source>
        <dbReference type="EMBL" id="KAD3641512.1"/>
    </source>
</evidence>
<protein>
    <submittedName>
        <fullName evidence="2">Uncharacterized protein</fullName>
    </submittedName>
</protein>
<dbReference type="AlphaFoldDB" id="A0A5N6MN91"/>
<evidence type="ECO:0000313" key="3">
    <source>
        <dbReference type="Proteomes" id="UP000326396"/>
    </source>
</evidence>
<dbReference type="PANTHER" id="PTHR12634">
    <property type="entry name" value="SIT4 YEAST -ASSOCIATING PROTEIN-RELATED"/>
    <property type="match status" value="1"/>
</dbReference>
<name>A0A5N6MN91_9ASTR</name>
<dbReference type="InterPro" id="IPR007587">
    <property type="entry name" value="SAPS"/>
</dbReference>
<comment type="caution">
    <text evidence="2">The sequence shown here is derived from an EMBL/GenBank/DDBJ whole genome shotgun (WGS) entry which is preliminary data.</text>
</comment>
<dbReference type="GO" id="GO:0019888">
    <property type="term" value="F:protein phosphatase regulator activity"/>
    <property type="evidence" value="ECO:0007669"/>
    <property type="project" value="TreeGrafter"/>
</dbReference>
<keyword evidence="3" id="KW-1185">Reference proteome</keyword>
<dbReference type="PANTHER" id="PTHR12634:SF37">
    <property type="entry name" value="SIT4 PHOSPHATASE-ASSOCIATED FAMILY PROTEIN"/>
    <property type="match status" value="1"/>
</dbReference>
<accession>A0A5N6MN91</accession>
<dbReference type="EMBL" id="SZYD01000015">
    <property type="protein sequence ID" value="KAD3641512.1"/>
    <property type="molecule type" value="Genomic_DNA"/>
</dbReference>